<sequence length="862" mass="93735">MKKFYLLVFFIQILSINAQTLYVDHSVASSGNGSSWSQAFQTIQEAVDAATPNDEIRIAEGIYQPDDQIDIDIPLTIKGGYPAGGGDQDIDQYVTQLQADANPNNLESTLIRIFPDSPTSIDGIKMQTVETAIFLQSSLSLSQMIFDDVIENAVEISGTIASLSVTNCSFSNAQDEIIDGSSGSAFIGDLLVSNCTFENSSNRALIIKSTVSALIENVEIRNYTDGDNIIQISGPNTTIDNLLAEDNQQVDEIVSCSNTTTITNSVFQNNINDNFGGNSTVCITASGTVNVDNCDFLNNTRTNNANVSKSTSTNEIIRLVDANFIISNSRFQNNIHNTSSSFSRVIGGTGGSNPNRSARIENCEFVSNSNVTDTSAGLIYFNGYLFEFEDNLVQDNSYPISTNNNLIELERVPNASFINNDFIDNSLPDANLIYLNKASLDGFNDSFVLIENNIFTQTDFSTVEIEEFNEVLVQQNTVLANLEFDIKEIGNLLVSDNYIQGNTGGERFMSIESTNTTIENSAFISSSTVGEHEVIYTRGSSNITIKNATFSAIDNEVNVVMRGWPFSGDTPSVSIQNSIFWSNDLSQNSITGTFENYAAENSLIKGENPAGAGNLDGTDANNAPFFINPAEGDFRVFECSPTVNAGNNDFVDFTLDLAGNPRIFDSTVDMGAYENQGIFTCSPPPCTVLLDPMPDSIDIDPNSDLTWESITNADGYTINVGTSPGGSDIVQDELVEDATILELPTLPLSTEIFVQINSFNTFGEAQNCSEFSFTTDNGLSISRPEVLDQLTIYPNPLRDMLHINTPDNIAIAQIDIYDLSGRTIITAINPPAKIDLSSLQTGNYLVRILTNAGSKIQQLIKK</sequence>
<protein>
    <recommendedName>
        <fullName evidence="3">Secretion system C-terminal sorting domain-containing protein</fullName>
    </recommendedName>
</protein>
<accession>A0ABN1MF71</accession>
<dbReference type="RefSeq" id="WP_343764511.1">
    <property type="nucleotide sequence ID" value="NZ_BAAAFG010000012.1"/>
</dbReference>
<keyword evidence="5" id="KW-1185">Reference proteome</keyword>
<gene>
    <name evidence="4" type="ORF">GCM10009117_09350</name>
</gene>
<dbReference type="SMART" id="SM00710">
    <property type="entry name" value="PbH1"/>
    <property type="match status" value="8"/>
</dbReference>
<dbReference type="InterPro" id="IPR059226">
    <property type="entry name" value="Choice_anch_Q_dom"/>
</dbReference>
<feature type="domain" description="Secretion system C-terminal sorting" evidence="3">
    <location>
        <begin position="792"/>
        <end position="860"/>
    </location>
</feature>
<dbReference type="SUPFAM" id="SSF51126">
    <property type="entry name" value="Pectin lyase-like"/>
    <property type="match status" value="2"/>
</dbReference>
<name>A0ABN1MF71_9FLAO</name>
<evidence type="ECO:0000313" key="4">
    <source>
        <dbReference type="EMBL" id="GAA0871789.1"/>
    </source>
</evidence>
<organism evidence="4 5">
    <name type="scientific">Gangjinia marincola</name>
    <dbReference type="NCBI Taxonomy" id="578463"/>
    <lineage>
        <taxon>Bacteria</taxon>
        <taxon>Pseudomonadati</taxon>
        <taxon>Bacteroidota</taxon>
        <taxon>Flavobacteriia</taxon>
        <taxon>Flavobacteriales</taxon>
        <taxon>Flavobacteriaceae</taxon>
        <taxon>Gangjinia</taxon>
    </lineage>
</organism>
<feature type="chain" id="PRO_5045940082" description="Secretion system C-terminal sorting domain-containing protein" evidence="2">
    <location>
        <begin position="21"/>
        <end position="862"/>
    </location>
</feature>
<evidence type="ECO:0000259" key="3">
    <source>
        <dbReference type="Pfam" id="PF18962"/>
    </source>
</evidence>
<dbReference type="InterPro" id="IPR012334">
    <property type="entry name" value="Pectin_lyas_fold"/>
</dbReference>
<dbReference type="NCBIfam" id="TIGR04183">
    <property type="entry name" value="Por_Secre_tail"/>
    <property type="match status" value="1"/>
</dbReference>
<proteinExistence type="predicted"/>
<evidence type="ECO:0000313" key="5">
    <source>
        <dbReference type="Proteomes" id="UP001500507"/>
    </source>
</evidence>
<dbReference type="InterPro" id="IPR026444">
    <property type="entry name" value="Secre_tail"/>
</dbReference>
<dbReference type="Pfam" id="PF18962">
    <property type="entry name" value="Por_Secre_tail"/>
    <property type="match status" value="1"/>
</dbReference>
<reference evidence="4 5" key="1">
    <citation type="journal article" date="2019" name="Int. J. Syst. Evol. Microbiol.">
        <title>The Global Catalogue of Microorganisms (GCM) 10K type strain sequencing project: providing services to taxonomists for standard genome sequencing and annotation.</title>
        <authorList>
            <consortium name="The Broad Institute Genomics Platform"/>
            <consortium name="The Broad Institute Genome Sequencing Center for Infectious Disease"/>
            <person name="Wu L."/>
            <person name="Ma J."/>
        </authorList>
    </citation>
    <scope>NUCLEOTIDE SEQUENCE [LARGE SCALE GENOMIC DNA]</scope>
    <source>
        <strain evidence="4 5">JCM 16082</strain>
    </source>
</reference>
<keyword evidence="1 2" id="KW-0732">Signal</keyword>
<dbReference type="Gene3D" id="2.160.20.10">
    <property type="entry name" value="Single-stranded right-handed beta-helix, Pectin lyase-like"/>
    <property type="match status" value="2"/>
</dbReference>
<feature type="signal peptide" evidence="2">
    <location>
        <begin position="1"/>
        <end position="20"/>
    </location>
</feature>
<dbReference type="InterPro" id="IPR011050">
    <property type="entry name" value="Pectin_lyase_fold/virulence"/>
</dbReference>
<dbReference type="InterPro" id="IPR006626">
    <property type="entry name" value="PbH1"/>
</dbReference>
<evidence type="ECO:0000256" key="2">
    <source>
        <dbReference type="SAM" id="SignalP"/>
    </source>
</evidence>
<comment type="caution">
    <text evidence="4">The sequence shown here is derived from an EMBL/GenBank/DDBJ whole genome shotgun (WGS) entry which is preliminary data.</text>
</comment>
<evidence type="ECO:0000256" key="1">
    <source>
        <dbReference type="ARBA" id="ARBA00022729"/>
    </source>
</evidence>
<dbReference type="Proteomes" id="UP001500507">
    <property type="component" value="Unassembled WGS sequence"/>
</dbReference>
<dbReference type="EMBL" id="BAAAFG010000012">
    <property type="protein sequence ID" value="GAA0871789.1"/>
    <property type="molecule type" value="Genomic_DNA"/>
</dbReference>
<dbReference type="NCBIfam" id="NF041518">
    <property type="entry name" value="choice_anch_Q"/>
    <property type="match status" value="1"/>
</dbReference>